<dbReference type="InterPro" id="IPR020846">
    <property type="entry name" value="MFS_dom"/>
</dbReference>
<dbReference type="GO" id="GO:0022857">
    <property type="term" value="F:transmembrane transporter activity"/>
    <property type="evidence" value="ECO:0007669"/>
    <property type="project" value="InterPro"/>
</dbReference>
<feature type="transmembrane region" description="Helical" evidence="7">
    <location>
        <begin position="12"/>
        <end position="34"/>
    </location>
</feature>
<dbReference type="Gene3D" id="1.20.1250.20">
    <property type="entry name" value="MFS general substrate transporter like domains"/>
    <property type="match status" value="1"/>
</dbReference>
<dbReference type="SUPFAM" id="SSF103473">
    <property type="entry name" value="MFS general substrate transporter"/>
    <property type="match status" value="1"/>
</dbReference>
<dbReference type="PROSITE" id="PS50850">
    <property type="entry name" value="MFS"/>
    <property type="match status" value="1"/>
</dbReference>
<dbReference type="PATRIC" id="fig|1423796.3.peg.559"/>
<keyword evidence="4 7" id="KW-0812">Transmembrane</keyword>
<evidence type="ECO:0000256" key="1">
    <source>
        <dbReference type="ARBA" id="ARBA00004651"/>
    </source>
</evidence>
<proteinExistence type="inferred from homology"/>
<evidence type="ECO:0000256" key="3">
    <source>
        <dbReference type="ARBA" id="ARBA00022448"/>
    </source>
</evidence>
<dbReference type="PANTHER" id="PTHR23514:SF3">
    <property type="entry name" value="BYPASS OF STOP CODON PROTEIN 6"/>
    <property type="match status" value="1"/>
</dbReference>
<organism evidence="9 10">
    <name type="scientific">Loigolactobacillus rennini DSM 20253</name>
    <dbReference type="NCBI Taxonomy" id="1423796"/>
    <lineage>
        <taxon>Bacteria</taxon>
        <taxon>Bacillati</taxon>
        <taxon>Bacillota</taxon>
        <taxon>Bacilli</taxon>
        <taxon>Lactobacillales</taxon>
        <taxon>Lactobacillaceae</taxon>
        <taxon>Loigolactobacillus</taxon>
    </lineage>
</organism>
<feature type="transmembrane region" description="Helical" evidence="7">
    <location>
        <begin position="54"/>
        <end position="74"/>
    </location>
</feature>
<keyword evidence="6 7" id="KW-0472">Membrane</keyword>
<dbReference type="PANTHER" id="PTHR23514">
    <property type="entry name" value="BYPASS OF STOP CODON PROTEIN 6"/>
    <property type="match status" value="1"/>
</dbReference>
<dbReference type="EMBL" id="AYYI01000099">
    <property type="protein sequence ID" value="KRM93064.1"/>
    <property type="molecule type" value="Genomic_DNA"/>
</dbReference>
<evidence type="ECO:0000256" key="4">
    <source>
        <dbReference type="ARBA" id="ARBA00022692"/>
    </source>
</evidence>
<evidence type="ECO:0000313" key="10">
    <source>
        <dbReference type="Proteomes" id="UP000051638"/>
    </source>
</evidence>
<keyword evidence="5 7" id="KW-1133">Transmembrane helix</keyword>
<dbReference type="InterPro" id="IPR005829">
    <property type="entry name" value="Sugar_transporter_CS"/>
</dbReference>
<evidence type="ECO:0000313" key="9">
    <source>
        <dbReference type="EMBL" id="KRM93064.1"/>
    </source>
</evidence>
<dbReference type="InterPro" id="IPR051788">
    <property type="entry name" value="MFS_Transporter"/>
</dbReference>
<evidence type="ECO:0000256" key="7">
    <source>
        <dbReference type="SAM" id="Phobius"/>
    </source>
</evidence>
<accession>A0A0R2CNF3</accession>
<comment type="caution">
    <text evidence="9">The sequence shown here is derived from an EMBL/GenBank/DDBJ whole genome shotgun (WGS) entry which is preliminary data.</text>
</comment>
<feature type="domain" description="Major facilitator superfamily (MFS) profile" evidence="8">
    <location>
        <begin position="12"/>
        <end position="217"/>
    </location>
</feature>
<gene>
    <name evidence="9" type="ORF">FC24_GL000543</name>
</gene>
<keyword evidence="10" id="KW-1185">Reference proteome</keyword>
<comment type="similarity">
    <text evidence="2">Belongs to the major facilitator superfamily.</text>
</comment>
<dbReference type="GO" id="GO:0005886">
    <property type="term" value="C:plasma membrane"/>
    <property type="evidence" value="ECO:0007669"/>
    <property type="project" value="UniProtKB-SubCell"/>
</dbReference>
<evidence type="ECO:0000256" key="6">
    <source>
        <dbReference type="ARBA" id="ARBA00023136"/>
    </source>
</evidence>
<protein>
    <submittedName>
        <fullName evidence="9">MFS family major facilitator transporter</fullName>
    </submittedName>
</protein>
<feature type="transmembrane region" description="Helical" evidence="7">
    <location>
        <begin position="167"/>
        <end position="188"/>
    </location>
</feature>
<dbReference type="Pfam" id="PF07690">
    <property type="entry name" value="MFS_1"/>
    <property type="match status" value="1"/>
</dbReference>
<dbReference type="PROSITE" id="PS00216">
    <property type="entry name" value="SUGAR_TRANSPORT_1"/>
    <property type="match status" value="1"/>
</dbReference>
<evidence type="ECO:0000256" key="5">
    <source>
        <dbReference type="ARBA" id="ARBA00022989"/>
    </source>
</evidence>
<dbReference type="InterPro" id="IPR036259">
    <property type="entry name" value="MFS_trans_sf"/>
</dbReference>
<evidence type="ECO:0000256" key="2">
    <source>
        <dbReference type="ARBA" id="ARBA00008335"/>
    </source>
</evidence>
<dbReference type="InterPro" id="IPR011701">
    <property type="entry name" value="MFS"/>
</dbReference>
<reference evidence="9 10" key="1">
    <citation type="journal article" date="2015" name="Genome Announc.">
        <title>Expanding the biotechnology potential of lactobacilli through comparative genomics of 213 strains and associated genera.</title>
        <authorList>
            <person name="Sun Z."/>
            <person name="Harris H.M."/>
            <person name="McCann A."/>
            <person name="Guo C."/>
            <person name="Argimon S."/>
            <person name="Zhang W."/>
            <person name="Yang X."/>
            <person name="Jeffery I.B."/>
            <person name="Cooney J.C."/>
            <person name="Kagawa T.F."/>
            <person name="Liu W."/>
            <person name="Song Y."/>
            <person name="Salvetti E."/>
            <person name="Wrobel A."/>
            <person name="Rasinkangas P."/>
            <person name="Parkhill J."/>
            <person name="Rea M.C."/>
            <person name="O'Sullivan O."/>
            <person name="Ritari J."/>
            <person name="Douillard F.P."/>
            <person name="Paul Ross R."/>
            <person name="Yang R."/>
            <person name="Briner A.E."/>
            <person name="Felis G.E."/>
            <person name="de Vos W.M."/>
            <person name="Barrangou R."/>
            <person name="Klaenhammer T.R."/>
            <person name="Caufield P.W."/>
            <person name="Cui Y."/>
            <person name="Zhang H."/>
            <person name="O'Toole P.W."/>
        </authorList>
    </citation>
    <scope>NUCLEOTIDE SEQUENCE [LARGE SCALE GENOMIC DNA]</scope>
    <source>
        <strain evidence="9 10">DSM 20253</strain>
    </source>
</reference>
<name>A0A0R2CNF3_9LACO</name>
<dbReference type="AlphaFoldDB" id="A0A0R2CNF3"/>
<sequence length="217" mass="23835">MNKNNELAPKPHYFMSAIGIYICYAILSMAQIIISQYSSFFQNSWQTNLHGVSTVISMMGIGRLLTILFAGFLSDRFGRKPILLVGMSCTVIFFLGLILSRNVVAAAVFSLFLGFTNSFGDAAAYPALSEAFPEKSASMSSLVKAAMSLAQFVLPFIVAALPNAHMTLWLLIIAIVVDIVIVLFSRFAPQDKQEKSSEKTSVADSELQEKMVQRCLI</sequence>
<comment type="subcellular location">
    <subcellularLocation>
        <location evidence="1">Cell membrane</location>
        <topology evidence="1">Multi-pass membrane protein</topology>
    </subcellularLocation>
</comment>
<dbReference type="RefSeq" id="WP_235807406.1">
    <property type="nucleotide sequence ID" value="NZ_AYYI01000099.1"/>
</dbReference>
<dbReference type="Proteomes" id="UP000051638">
    <property type="component" value="Unassembled WGS sequence"/>
</dbReference>
<evidence type="ECO:0000259" key="8">
    <source>
        <dbReference type="PROSITE" id="PS50850"/>
    </source>
</evidence>
<keyword evidence="3" id="KW-0813">Transport</keyword>
<dbReference type="STRING" id="1423796.FC24_GL000543"/>